<dbReference type="EMBL" id="BART01024303">
    <property type="protein sequence ID" value="GAH02945.1"/>
    <property type="molecule type" value="Genomic_DNA"/>
</dbReference>
<feature type="domain" description="GCVT N-terminal" evidence="1">
    <location>
        <begin position="25"/>
        <end position="196"/>
    </location>
</feature>
<dbReference type="Pfam" id="PF01571">
    <property type="entry name" value="GCV_T"/>
    <property type="match status" value="1"/>
</dbReference>
<comment type="caution">
    <text evidence="2">The sequence shown here is derived from an EMBL/GenBank/DDBJ whole genome shotgun (WGS) entry which is preliminary data.</text>
</comment>
<dbReference type="InterPro" id="IPR006222">
    <property type="entry name" value="GCVT_N"/>
</dbReference>
<dbReference type="SUPFAM" id="SSF103025">
    <property type="entry name" value="Folate-binding domain"/>
    <property type="match status" value="1"/>
</dbReference>
<dbReference type="InterPro" id="IPR028896">
    <property type="entry name" value="GcvT/YgfZ/DmdA"/>
</dbReference>
<feature type="non-terminal residue" evidence="2">
    <location>
        <position position="196"/>
    </location>
</feature>
<evidence type="ECO:0000259" key="1">
    <source>
        <dbReference type="Pfam" id="PF01571"/>
    </source>
</evidence>
<gene>
    <name evidence="2" type="ORF">S01H4_43949</name>
</gene>
<dbReference type="PANTHER" id="PTHR43757:SF2">
    <property type="entry name" value="AMINOMETHYLTRANSFERASE, MITOCHONDRIAL"/>
    <property type="match status" value="1"/>
</dbReference>
<organism evidence="2">
    <name type="scientific">marine sediment metagenome</name>
    <dbReference type="NCBI Taxonomy" id="412755"/>
    <lineage>
        <taxon>unclassified sequences</taxon>
        <taxon>metagenomes</taxon>
        <taxon>ecological metagenomes</taxon>
    </lineage>
</organism>
<name>X1D3W3_9ZZZZ</name>
<dbReference type="AlphaFoldDB" id="X1D3W3"/>
<dbReference type="InterPro" id="IPR027266">
    <property type="entry name" value="TrmE/GcvT-like"/>
</dbReference>
<evidence type="ECO:0000313" key="2">
    <source>
        <dbReference type="EMBL" id="GAH02945.1"/>
    </source>
</evidence>
<dbReference type="PANTHER" id="PTHR43757">
    <property type="entry name" value="AMINOMETHYLTRANSFERASE"/>
    <property type="match status" value="1"/>
</dbReference>
<proteinExistence type="predicted"/>
<reference evidence="2" key="1">
    <citation type="journal article" date="2014" name="Front. Microbiol.">
        <title>High frequency of phylogenetically diverse reductive dehalogenase-homologous genes in deep subseafloor sedimentary metagenomes.</title>
        <authorList>
            <person name="Kawai M."/>
            <person name="Futagami T."/>
            <person name="Toyoda A."/>
            <person name="Takaki Y."/>
            <person name="Nishi S."/>
            <person name="Hori S."/>
            <person name="Arai W."/>
            <person name="Tsubouchi T."/>
            <person name="Morono Y."/>
            <person name="Uchiyama I."/>
            <person name="Ito T."/>
            <person name="Fujiyama A."/>
            <person name="Inagaki F."/>
            <person name="Takami H."/>
        </authorList>
    </citation>
    <scope>NUCLEOTIDE SEQUENCE</scope>
    <source>
        <strain evidence="2">Expedition CK06-06</strain>
    </source>
</reference>
<dbReference type="Gene3D" id="3.30.1360.120">
    <property type="entry name" value="Probable tRNA modification gtpase trme, domain 1"/>
    <property type="match status" value="1"/>
</dbReference>
<protein>
    <recommendedName>
        <fullName evidence="1">GCVT N-terminal domain-containing protein</fullName>
    </recommendedName>
</protein>
<accession>X1D3W3</accession>
<sequence length="196" mass="22108">MPVGTPFHPRTSELCTSLFYKDWAGYHTVCSYDTCHEREYYALRNTAGLIDVSPLFKYEVYGKDAAAFLSRVMVRNINKLKVGRCTYLCWCDDHGKVLDDGTVSRLDDNHFRVTAAEPTLSWLMCLSRRFDVTIEDSTDKIGTLSLQGPNSREILKNVSDADMDSIRYFGLTKAKLDGADVVISRTGYTGDLGYEV</sequence>